<evidence type="ECO:0000313" key="2">
    <source>
        <dbReference type="EMBL" id="REE28616.1"/>
    </source>
</evidence>
<protein>
    <submittedName>
        <fullName evidence="2">4Fe-4S dicluster protein</fullName>
    </submittedName>
</protein>
<keyword evidence="3" id="KW-1185">Reference proteome</keyword>
<proteinExistence type="predicted"/>
<evidence type="ECO:0000313" key="3">
    <source>
        <dbReference type="Proteomes" id="UP000256864"/>
    </source>
</evidence>
<dbReference type="GO" id="GO:0016491">
    <property type="term" value="F:oxidoreductase activity"/>
    <property type="evidence" value="ECO:0007669"/>
    <property type="project" value="UniProtKB-ARBA"/>
</dbReference>
<dbReference type="EMBL" id="QREL01000001">
    <property type="protein sequence ID" value="REE28616.1"/>
    <property type="molecule type" value="Genomic_DNA"/>
</dbReference>
<feature type="domain" description="4Fe-4S ferredoxin-type" evidence="1">
    <location>
        <begin position="211"/>
        <end position="237"/>
    </location>
</feature>
<reference evidence="2 3" key="1">
    <citation type="submission" date="2018-07" db="EMBL/GenBank/DDBJ databases">
        <title>Genomic Encyclopedia of Type Strains, Phase IV (KMG-IV): sequencing the most valuable type-strain genomes for metagenomic binning, comparative biology and taxonomic classification.</title>
        <authorList>
            <person name="Goeker M."/>
        </authorList>
    </citation>
    <scope>NUCLEOTIDE SEQUENCE [LARGE SCALE GENOMIC DNA]</scope>
    <source>
        <strain evidence="2 3">DSM 7466</strain>
    </source>
</reference>
<dbReference type="PROSITE" id="PS00198">
    <property type="entry name" value="4FE4S_FER_1"/>
    <property type="match status" value="1"/>
</dbReference>
<sequence>MGRAIPSPKNWVVHVIDFTDISVEIIRRTFRSRFKLASLTERSVIFRNLVRRLFFEGDDIQVIPRNSSIEINQRIQLPENVALPSEVLRRMILRSRYIFRMDFCICRASSGCSSYPHDLGCLFLGPGALRISEKVGRLISAEEALEHIERCQEAGLVHIIGRNRIDSVWLNSGPHDELLSVCSCCECCCLWKMTPLLSEDIASSITPMEGVELKREESSCVLCGRCEEACFTGAIGVGKELVHDARKCLICGRCAERCPEGAIKIIMDPDAVDEAIKRVEVLVDVES</sequence>
<dbReference type="Gene3D" id="3.30.70.20">
    <property type="match status" value="1"/>
</dbReference>
<evidence type="ECO:0000259" key="1">
    <source>
        <dbReference type="PROSITE" id="PS51379"/>
    </source>
</evidence>
<dbReference type="Proteomes" id="UP000256864">
    <property type="component" value="Unassembled WGS sequence"/>
</dbReference>
<comment type="caution">
    <text evidence="2">The sequence shown here is derived from an EMBL/GenBank/DDBJ whole genome shotgun (WGS) entry which is preliminary data.</text>
</comment>
<dbReference type="InterPro" id="IPR017900">
    <property type="entry name" value="4Fe4S_Fe_S_CS"/>
</dbReference>
<dbReference type="PROSITE" id="PS51379">
    <property type="entry name" value="4FE4S_FER_2"/>
    <property type="match status" value="2"/>
</dbReference>
<dbReference type="AlphaFoldDB" id="A0A371NFD5"/>
<dbReference type="Pfam" id="PF12838">
    <property type="entry name" value="Fer4_7"/>
    <property type="match status" value="1"/>
</dbReference>
<name>A0A371NFD5_9EURY</name>
<organism evidence="2 3">
    <name type="scientific">Methanothermobacter defluvii</name>
    <dbReference type="NCBI Taxonomy" id="49339"/>
    <lineage>
        <taxon>Archaea</taxon>
        <taxon>Methanobacteriati</taxon>
        <taxon>Methanobacteriota</taxon>
        <taxon>Methanomada group</taxon>
        <taxon>Methanobacteria</taxon>
        <taxon>Methanobacteriales</taxon>
        <taxon>Methanobacteriaceae</taxon>
        <taxon>Methanothermobacter</taxon>
    </lineage>
</organism>
<dbReference type="InterPro" id="IPR017896">
    <property type="entry name" value="4Fe4S_Fe-S-bd"/>
</dbReference>
<gene>
    <name evidence="2" type="ORF">C7452_0636</name>
</gene>
<accession>A0A371NFD5</accession>
<feature type="domain" description="4Fe-4S ferredoxin-type" evidence="1">
    <location>
        <begin position="239"/>
        <end position="268"/>
    </location>
</feature>
<dbReference type="SUPFAM" id="SSF54862">
    <property type="entry name" value="4Fe-4S ferredoxins"/>
    <property type="match status" value="1"/>
</dbReference>